<dbReference type="EMBL" id="CP073910">
    <property type="protein sequence ID" value="QUT05918.1"/>
    <property type="molecule type" value="Genomic_DNA"/>
</dbReference>
<keyword evidence="1" id="KW-0812">Transmembrane</keyword>
<keyword evidence="1" id="KW-0472">Membrane</keyword>
<evidence type="ECO:0000313" key="3">
    <source>
        <dbReference type="Proteomes" id="UP000681425"/>
    </source>
</evidence>
<evidence type="ECO:0000313" key="2">
    <source>
        <dbReference type="EMBL" id="QUT05918.1"/>
    </source>
</evidence>
<reference evidence="2" key="1">
    <citation type="submission" date="2021-04" db="EMBL/GenBank/DDBJ databases">
        <title>Isolation of p-tert-butylphenol degrading bacteria Sphingobium phenoxybenzoativorans Tas13 from active sludge.</title>
        <authorList>
            <person name="Li Y."/>
        </authorList>
    </citation>
    <scope>NUCLEOTIDE SEQUENCE</scope>
    <source>
        <strain evidence="2">Tas13</strain>
    </source>
</reference>
<name>A0A975K6X0_9SPHN</name>
<sequence>MKPPKYQIQSMIGVLMVFALCGGALLISLFTELLMLSPIGAWSSFSVWQSLLGGSLDFPNAISLSLTVSALSLELFVIIILGAIAIRRNEAAELDCRIHASRPACARGPLA</sequence>
<accession>A0A975K6X0</accession>
<proteinExistence type="predicted"/>
<dbReference type="Proteomes" id="UP000681425">
    <property type="component" value="Chromosome"/>
</dbReference>
<dbReference type="RefSeq" id="WP_212609406.1">
    <property type="nucleotide sequence ID" value="NZ_CP073910.1"/>
</dbReference>
<dbReference type="AlphaFoldDB" id="A0A975K6X0"/>
<evidence type="ECO:0000256" key="1">
    <source>
        <dbReference type="SAM" id="Phobius"/>
    </source>
</evidence>
<protein>
    <submittedName>
        <fullName evidence="2">Uncharacterized protein</fullName>
    </submittedName>
</protein>
<organism evidence="2 3">
    <name type="scientific">Sphingobium phenoxybenzoativorans</name>
    <dbReference type="NCBI Taxonomy" id="1592790"/>
    <lineage>
        <taxon>Bacteria</taxon>
        <taxon>Pseudomonadati</taxon>
        <taxon>Pseudomonadota</taxon>
        <taxon>Alphaproteobacteria</taxon>
        <taxon>Sphingomonadales</taxon>
        <taxon>Sphingomonadaceae</taxon>
        <taxon>Sphingobium</taxon>
    </lineage>
</organism>
<keyword evidence="1" id="KW-1133">Transmembrane helix</keyword>
<keyword evidence="3" id="KW-1185">Reference proteome</keyword>
<dbReference type="KEGG" id="spph:KFK14_23810"/>
<feature type="transmembrane region" description="Helical" evidence="1">
    <location>
        <begin position="61"/>
        <end position="86"/>
    </location>
</feature>
<gene>
    <name evidence="2" type="ORF">KFK14_23810</name>
</gene>
<feature type="transmembrane region" description="Helical" evidence="1">
    <location>
        <begin position="12"/>
        <end position="41"/>
    </location>
</feature>